<feature type="binding site" evidence="9">
    <location>
        <position position="68"/>
    </location>
    <ligand>
        <name>4-amino-2-methyl-5-(diphosphooxymethyl)pyrimidine</name>
        <dbReference type="ChEBI" id="CHEBI:57841"/>
    </ligand>
</feature>
<evidence type="ECO:0000256" key="9">
    <source>
        <dbReference type="HAMAP-Rule" id="MF_00097"/>
    </source>
</evidence>
<protein>
    <recommendedName>
        <fullName evidence="9">Thiamine-phosphate synthase</fullName>
        <shortName evidence="9">TP synthase</shortName>
        <shortName evidence="9">TPS</shortName>
        <ecNumber evidence="9">2.5.1.3</ecNumber>
    </recommendedName>
    <alternativeName>
        <fullName evidence="9">Thiamine-phosphate pyrophosphorylase</fullName>
        <shortName evidence="9">TMP pyrophosphorylase</shortName>
        <shortName evidence="9">TMP-PPase</shortName>
    </alternativeName>
</protein>
<keyword evidence="3 9" id="KW-0479">Metal-binding</keyword>
<dbReference type="EC" id="2.5.1.3" evidence="9"/>
<dbReference type="GO" id="GO:0005737">
    <property type="term" value="C:cytoplasm"/>
    <property type="evidence" value="ECO:0007669"/>
    <property type="project" value="TreeGrafter"/>
</dbReference>
<feature type="binding site" evidence="9">
    <location>
        <begin position="186"/>
        <end position="187"/>
    </location>
    <ligand>
        <name>2-[(2R,5Z)-2-carboxy-4-methylthiazol-5(2H)-ylidene]ethyl phosphate</name>
        <dbReference type="ChEBI" id="CHEBI:62899"/>
    </ligand>
</feature>
<proteinExistence type="inferred from homology"/>
<feature type="binding site" evidence="9">
    <location>
        <position position="166"/>
    </location>
    <ligand>
        <name>2-[(2R,5Z)-2-carboxy-4-methylthiazol-5(2H)-ylidene]ethyl phosphate</name>
        <dbReference type="ChEBI" id="CHEBI:62899"/>
    </ligand>
</feature>
<evidence type="ECO:0000256" key="2">
    <source>
        <dbReference type="ARBA" id="ARBA00022679"/>
    </source>
</evidence>
<reference evidence="13" key="1">
    <citation type="submission" date="2021-01" db="EMBL/GenBank/DDBJ databases">
        <title>Genomic Encyclopedia of Type Strains, Phase IV (KMG-IV): sequencing the most valuable type-strain genomes for metagenomic binning, comparative biology and taxonomic classification.</title>
        <authorList>
            <person name="Goeker M."/>
        </authorList>
    </citation>
    <scope>NUCLEOTIDE SEQUENCE</scope>
    <source>
        <strain evidence="13">DSM 23230</strain>
    </source>
</reference>
<dbReference type="InterPro" id="IPR013785">
    <property type="entry name" value="Aldolase_TIM"/>
</dbReference>
<comment type="similarity">
    <text evidence="9 10">Belongs to the thiamine-phosphate synthase family.</text>
</comment>
<evidence type="ECO:0000313" key="13">
    <source>
        <dbReference type="EMBL" id="MBM7558018.1"/>
    </source>
</evidence>
<feature type="binding site" evidence="9">
    <location>
        <position position="69"/>
    </location>
    <ligand>
        <name>Mg(2+)</name>
        <dbReference type="ChEBI" id="CHEBI:18420"/>
    </ligand>
</feature>
<evidence type="ECO:0000256" key="5">
    <source>
        <dbReference type="ARBA" id="ARBA00022977"/>
    </source>
</evidence>
<keyword evidence="2 9" id="KW-0808">Transferase</keyword>
<evidence type="ECO:0000256" key="1">
    <source>
        <dbReference type="ARBA" id="ARBA00005165"/>
    </source>
</evidence>
<comment type="catalytic activity">
    <reaction evidence="6 9 10">
        <text>4-methyl-5-(2-phosphooxyethyl)-thiazole + 4-amino-2-methyl-5-(diphosphooxymethyl)pyrimidine + H(+) = thiamine phosphate + diphosphate</text>
        <dbReference type="Rhea" id="RHEA:22328"/>
        <dbReference type="ChEBI" id="CHEBI:15378"/>
        <dbReference type="ChEBI" id="CHEBI:33019"/>
        <dbReference type="ChEBI" id="CHEBI:37575"/>
        <dbReference type="ChEBI" id="CHEBI:57841"/>
        <dbReference type="ChEBI" id="CHEBI:58296"/>
        <dbReference type="EC" id="2.5.1.3"/>
    </reaction>
</comment>
<evidence type="ECO:0000256" key="8">
    <source>
        <dbReference type="ARBA" id="ARBA00047883"/>
    </source>
</evidence>
<comment type="cofactor">
    <cofactor evidence="9">
        <name>Mg(2+)</name>
        <dbReference type="ChEBI" id="CHEBI:18420"/>
    </cofactor>
    <text evidence="9">Binds 1 Mg(2+) ion per subunit.</text>
</comment>
<keyword evidence="14" id="KW-1185">Reference proteome</keyword>
<evidence type="ECO:0000256" key="7">
    <source>
        <dbReference type="ARBA" id="ARBA00047851"/>
    </source>
</evidence>
<evidence type="ECO:0000259" key="12">
    <source>
        <dbReference type="Pfam" id="PF02581"/>
    </source>
</evidence>
<evidence type="ECO:0000256" key="4">
    <source>
        <dbReference type="ARBA" id="ARBA00022842"/>
    </source>
</evidence>
<gene>
    <name evidence="9" type="primary">thiE</name>
    <name evidence="13" type="ORF">JOC47_002887</name>
</gene>
<dbReference type="HAMAP" id="MF_00097">
    <property type="entry name" value="TMP_synthase"/>
    <property type="match status" value="1"/>
</dbReference>
<comment type="pathway">
    <text evidence="1 9 11">Cofactor biosynthesis; thiamine diphosphate biosynthesis; thiamine phosphate from 4-amino-2-methyl-5-diphosphomethylpyrimidine and 4-methyl-5-(2-phosphoethyl)-thiazole: step 1/1.</text>
</comment>
<dbReference type="InterPro" id="IPR022998">
    <property type="entry name" value="ThiamineP_synth_TenI"/>
</dbReference>
<evidence type="ECO:0000256" key="6">
    <source>
        <dbReference type="ARBA" id="ARBA00047334"/>
    </source>
</evidence>
<dbReference type="PANTHER" id="PTHR20857">
    <property type="entry name" value="THIAMINE-PHOSPHATE PYROPHOSPHORYLASE"/>
    <property type="match status" value="1"/>
</dbReference>
<comment type="function">
    <text evidence="9">Condenses 4-methyl-5-(beta-hydroxyethyl)thiazole monophosphate (THZ-P) and 2-methyl-4-amino-5-hydroxymethyl pyrimidine pyrophosphate (HMP-PP) to form thiamine monophosphate (TMP).</text>
</comment>
<dbReference type="PANTHER" id="PTHR20857:SF23">
    <property type="entry name" value="THIAMINE BIOSYNTHETIC BIFUNCTIONAL ENZYME"/>
    <property type="match status" value="1"/>
</dbReference>
<comment type="caution">
    <text evidence="13">The sequence shown here is derived from an EMBL/GenBank/DDBJ whole genome shotgun (WGS) entry which is preliminary data.</text>
</comment>
<dbReference type="RefSeq" id="WP_204702984.1">
    <property type="nucleotide sequence ID" value="NZ_JAFBDQ010000022.1"/>
</dbReference>
<feature type="binding site" evidence="9">
    <location>
        <position position="88"/>
    </location>
    <ligand>
        <name>Mg(2+)</name>
        <dbReference type="ChEBI" id="CHEBI:18420"/>
    </ligand>
</feature>
<dbReference type="Proteomes" id="UP000774000">
    <property type="component" value="Unassembled WGS sequence"/>
</dbReference>
<feature type="binding site" evidence="9">
    <location>
        <position position="136"/>
    </location>
    <ligand>
        <name>4-amino-2-methyl-5-(diphosphooxymethyl)pyrimidine</name>
        <dbReference type="ChEBI" id="CHEBI:57841"/>
    </ligand>
</feature>
<accession>A0A938XUY1</accession>
<dbReference type="InterPro" id="IPR036206">
    <property type="entry name" value="ThiamineP_synth_sf"/>
</dbReference>
<evidence type="ECO:0000313" key="14">
    <source>
        <dbReference type="Proteomes" id="UP000774000"/>
    </source>
</evidence>
<evidence type="ECO:0000256" key="10">
    <source>
        <dbReference type="RuleBase" id="RU003826"/>
    </source>
</evidence>
<dbReference type="AlphaFoldDB" id="A0A938XUY1"/>
<evidence type="ECO:0000256" key="3">
    <source>
        <dbReference type="ARBA" id="ARBA00022723"/>
    </source>
</evidence>
<feature type="binding site" evidence="9">
    <location>
        <begin position="36"/>
        <end position="40"/>
    </location>
    <ligand>
        <name>4-amino-2-methyl-5-(diphosphooxymethyl)pyrimidine</name>
        <dbReference type="ChEBI" id="CHEBI:57841"/>
    </ligand>
</feature>
<dbReference type="InterPro" id="IPR034291">
    <property type="entry name" value="TMP_synthase"/>
</dbReference>
<dbReference type="SUPFAM" id="SSF51391">
    <property type="entry name" value="Thiamin phosphate synthase"/>
    <property type="match status" value="1"/>
</dbReference>
<name>A0A938XUY1_9FIRM</name>
<dbReference type="Gene3D" id="3.20.20.70">
    <property type="entry name" value="Aldolase class I"/>
    <property type="match status" value="1"/>
</dbReference>
<feature type="binding site" evidence="9">
    <location>
        <position position="107"/>
    </location>
    <ligand>
        <name>4-amino-2-methyl-5-(diphosphooxymethyl)pyrimidine</name>
        <dbReference type="ChEBI" id="CHEBI:57841"/>
    </ligand>
</feature>
<feature type="domain" description="Thiamine phosphate synthase/TenI" evidence="12">
    <location>
        <begin position="6"/>
        <end position="189"/>
    </location>
</feature>
<dbReference type="GO" id="GO:0000287">
    <property type="term" value="F:magnesium ion binding"/>
    <property type="evidence" value="ECO:0007669"/>
    <property type="project" value="UniProtKB-UniRule"/>
</dbReference>
<feature type="binding site" evidence="9">
    <location>
        <begin position="133"/>
        <end position="135"/>
    </location>
    <ligand>
        <name>2-[(2R,5Z)-2-carboxy-4-methylthiazol-5(2H)-ylidene]ethyl phosphate</name>
        <dbReference type="ChEBI" id="CHEBI:62899"/>
    </ligand>
</feature>
<keyword evidence="4 9" id="KW-0460">Magnesium</keyword>
<dbReference type="NCBIfam" id="TIGR00693">
    <property type="entry name" value="thiE"/>
    <property type="match status" value="1"/>
</dbReference>
<sequence length="211" mass="22766">MEDWELYLVTEEDLSAGRKTMDVVKEAVAGGVDVVQLREKNKTTRAKYQLGQKIKRTLDNTGVDFIINDDPALALALDADGVHLGDDDLTIKAAREILGPDKIIGYSTSNLAEVEQAKQQGADYVGFGAIYHTSSKDVQSRRQGIGLERLKQLSPEVKIPIVAIGGINAGNIAKVKEAGADTIAMISAITGAENVKKEVQNLKNKMGCKND</sequence>
<dbReference type="FunFam" id="3.20.20.70:FF:000096">
    <property type="entry name" value="Thiamine-phosphate synthase"/>
    <property type="match status" value="1"/>
</dbReference>
<dbReference type="GO" id="GO:0009228">
    <property type="term" value="P:thiamine biosynthetic process"/>
    <property type="evidence" value="ECO:0007669"/>
    <property type="project" value="UniProtKB-KW"/>
</dbReference>
<dbReference type="GO" id="GO:0004789">
    <property type="term" value="F:thiamine-phosphate diphosphorylase activity"/>
    <property type="evidence" value="ECO:0007669"/>
    <property type="project" value="UniProtKB-UniRule"/>
</dbReference>
<comment type="catalytic activity">
    <reaction evidence="8 9 10">
        <text>2-[(2R,5Z)-2-carboxy-4-methylthiazol-5(2H)-ylidene]ethyl phosphate + 4-amino-2-methyl-5-(diphosphooxymethyl)pyrimidine + 2 H(+) = thiamine phosphate + CO2 + diphosphate</text>
        <dbReference type="Rhea" id="RHEA:47844"/>
        <dbReference type="ChEBI" id="CHEBI:15378"/>
        <dbReference type="ChEBI" id="CHEBI:16526"/>
        <dbReference type="ChEBI" id="CHEBI:33019"/>
        <dbReference type="ChEBI" id="CHEBI:37575"/>
        <dbReference type="ChEBI" id="CHEBI:57841"/>
        <dbReference type="ChEBI" id="CHEBI:62899"/>
        <dbReference type="EC" id="2.5.1.3"/>
    </reaction>
</comment>
<dbReference type="GO" id="GO:0009229">
    <property type="term" value="P:thiamine diphosphate biosynthetic process"/>
    <property type="evidence" value="ECO:0007669"/>
    <property type="project" value="UniProtKB-UniRule"/>
</dbReference>
<keyword evidence="5 9" id="KW-0784">Thiamine biosynthesis</keyword>
<evidence type="ECO:0000256" key="11">
    <source>
        <dbReference type="RuleBase" id="RU004253"/>
    </source>
</evidence>
<comment type="catalytic activity">
    <reaction evidence="7 9 10">
        <text>2-(2-carboxy-4-methylthiazol-5-yl)ethyl phosphate + 4-amino-2-methyl-5-(diphosphooxymethyl)pyrimidine + 2 H(+) = thiamine phosphate + CO2 + diphosphate</text>
        <dbReference type="Rhea" id="RHEA:47848"/>
        <dbReference type="ChEBI" id="CHEBI:15378"/>
        <dbReference type="ChEBI" id="CHEBI:16526"/>
        <dbReference type="ChEBI" id="CHEBI:33019"/>
        <dbReference type="ChEBI" id="CHEBI:37575"/>
        <dbReference type="ChEBI" id="CHEBI:57841"/>
        <dbReference type="ChEBI" id="CHEBI:62890"/>
        <dbReference type="EC" id="2.5.1.3"/>
    </reaction>
</comment>
<dbReference type="CDD" id="cd00564">
    <property type="entry name" value="TMP_TenI"/>
    <property type="match status" value="1"/>
</dbReference>
<dbReference type="Pfam" id="PF02581">
    <property type="entry name" value="TMP-TENI"/>
    <property type="match status" value="1"/>
</dbReference>
<dbReference type="EMBL" id="JAFBDQ010000022">
    <property type="protein sequence ID" value="MBM7558018.1"/>
    <property type="molecule type" value="Genomic_DNA"/>
</dbReference>
<organism evidence="13 14">
    <name type="scientific">Halanaerobacter jeridensis</name>
    <dbReference type="NCBI Taxonomy" id="706427"/>
    <lineage>
        <taxon>Bacteria</taxon>
        <taxon>Bacillati</taxon>
        <taxon>Bacillota</taxon>
        <taxon>Clostridia</taxon>
        <taxon>Halanaerobiales</taxon>
        <taxon>Halobacteroidaceae</taxon>
        <taxon>Halanaerobacter</taxon>
    </lineage>
</organism>